<protein>
    <recommendedName>
        <fullName evidence="4">DUF2125 domain-containing protein</fullName>
    </recommendedName>
</protein>
<feature type="chain" id="PRO_5035300677" description="DUF2125 domain-containing protein" evidence="1">
    <location>
        <begin position="24"/>
        <end position="482"/>
    </location>
</feature>
<sequence length="482" mass="49381">MRHFSFPLALTAALWGTTALAQATPEGAAELTATLQTYLGATAGVVSVAPEGDAYGVKIDFTPLLAKLPAEAGEATVTPITFQLTDNGDDTWAYAQDQSFALTVKAPGKADISLNIANLEGTGTFDEALQSFSTSSTTITDLQMKELVTDPAGTTTDVQYSVASTQYDSTAVAGANGGVDSTMTYSATGFAETFTIPGGEGIPPTVIGVKANDYTGNGVVQGLRPDAVYKLVAFFVANPEAAAIAAKQGDLKTIVTEGLPIFNHLTANAAMGGVSVETPMGPLSIATAKVDVEANGIVETGLVREAIAISGLTLPPGLVPEWATTLVPSDVTLDFGLSRFNLDAPVRLFLQAADLTKEPPVGPEVEQQLLAALLPEGVVDLTIAPGTTTAPDYTLGYTGTLSFGPQTTVPVGKATVSLTGMDKVTATVQAAPPEINQQFAPFLAMATGMAKPGDGGALIWELETTAAGGMLINGTDLSGMAQ</sequence>
<comment type="caution">
    <text evidence="2">The sequence shown here is derived from an EMBL/GenBank/DDBJ whole genome shotgun (WGS) entry which is preliminary data.</text>
</comment>
<name>A0A8J7MPU9_9RHOB</name>
<feature type="signal peptide" evidence="1">
    <location>
        <begin position="1"/>
        <end position="23"/>
    </location>
</feature>
<dbReference type="EMBL" id="JAESVP010000001">
    <property type="protein sequence ID" value="MBL4926834.1"/>
    <property type="molecule type" value="Genomic_DNA"/>
</dbReference>
<evidence type="ECO:0008006" key="4">
    <source>
        <dbReference type="Google" id="ProtNLM"/>
    </source>
</evidence>
<dbReference type="Proteomes" id="UP000619033">
    <property type="component" value="Unassembled WGS sequence"/>
</dbReference>
<accession>A0A8J7MPU9</accession>
<gene>
    <name evidence="2" type="ORF">JI744_01830</name>
</gene>
<dbReference type="RefSeq" id="WP_202657676.1">
    <property type="nucleotide sequence ID" value="NZ_JAESVP010000001.1"/>
</dbReference>
<evidence type="ECO:0000256" key="1">
    <source>
        <dbReference type="SAM" id="SignalP"/>
    </source>
</evidence>
<organism evidence="2 3">
    <name type="scientific">Fuscibacter oryzae</name>
    <dbReference type="NCBI Taxonomy" id="2803939"/>
    <lineage>
        <taxon>Bacteria</taxon>
        <taxon>Pseudomonadati</taxon>
        <taxon>Pseudomonadota</taxon>
        <taxon>Alphaproteobacteria</taxon>
        <taxon>Rhodobacterales</taxon>
        <taxon>Paracoccaceae</taxon>
        <taxon>Fuscibacter</taxon>
    </lineage>
</organism>
<proteinExistence type="predicted"/>
<dbReference type="AlphaFoldDB" id="A0A8J7MPU9"/>
<evidence type="ECO:0000313" key="3">
    <source>
        <dbReference type="Proteomes" id="UP000619033"/>
    </source>
</evidence>
<keyword evidence="3" id="KW-1185">Reference proteome</keyword>
<keyword evidence="1" id="KW-0732">Signal</keyword>
<evidence type="ECO:0000313" key="2">
    <source>
        <dbReference type="EMBL" id="MBL4926834.1"/>
    </source>
</evidence>
<reference evidence="2" key="1">
    <citation type="submission" date="2021-01" db="EMBL/GenBank/DDBJ databases">
        <title>Genome seq and assembly of Tabrizicola sp. KVB23.</title>
        <authorList>
            <person name="Chhetri G."/>
        </authorList>
    </citation>
    <scope>NUCLEOTIDE SEQUENCE</scope>
    <source>
        <strain evidence="2">KVB23</strain>
    </source>
</reference>